<gene>
    <name evidence="1" type="ORF">ABT272_43740</name>
</gene>
<evidence type="ECO:0000313" key="2">
    <source>
        <dbReference type="Proteomes" id="UP001470023"/>
    </source>
</evidence>
<protein>
    <submittedName>
        <fullName evidence="1">DUF6058 family natural product biosynthesis protein</fullName>
    </submittedName>
</protein>
<dbReference type="Pfam" id="PF19531">
    <property type="entry name" value="DUF6058"/>
    <property type="match status" value="1"/>
</dbReference>
<accession>A0ABV1ULB4</accession>
<keyword evidence="2" id="KW-1185">Reference proteome</keyword>
<proteinExistence type="predicted"/>
<dbReference type="RefSeq" id="WP_352066298.1">
    <property type="nucleotide sequence ID" value="NZ_JBEPAZ010000119.1"/>
</dbReference>
<organism evidence="1 2">
    <name type="scientific">Streptomyces sp. 900105245</name>
    <dbReference type="NCBI Taxonomy" id="3154379"/>
    <lineage>
        <taxon>Bacteria</taxon>
        <taxon>Bacillati</taxon>
        <taxon>Actinomycetota</taxon>
        <taxon>Actinomycetes</taxon>
        <taxon>Kitasatosporales</taxon>
        <taxon>Streptomycetaceae</taxon>
        <taxon>Streptomyces</taxon>
    </lineage>
</organism>
<reference evidence="1 2" key="1">
    <citation type="submission" date="2024-06" db="EMBL/GenBank/DDBJ databases">
        <title>The Natural Products Discovery Center: Release of the First 8490 Sequenced Strains for Exploring Actinobacteria Biosynthetic Diversity.</title>
        <authorList>
            <person name="Kalkreuter E."/>
            <person name="Kautsar S.A."/>
            <person name="Yang D."/>
            <person name="Bader C.D."/>
            <person name="Teijaro C.N."/>
            <person name="Fluegel L."/>
            <person name="Davis C.M."/>
            <person name="Simpson J.R."/>
            <person name="Lauterbach L."/>
            <person name="Steele A.D."/>
            <person name="Gui C."/>
            <person name="Meng S."/>
            <person name="Li G."/>
            <person name="Viehrig K."/>
            <person name="Ye F."/>
            <person name="Su P."/>
            <person name="Kiefer A.F."/>
            <person name="Nichols A."/>
            <person name="Cepeda A.J."/>
            <person name="Yan W."/>
            <person name="Fan B."/>
            <person name="Jiang Y."/>
            <person name="Adhikari A."/>
            <person name="Zheng C.-J."/>
            <person name="Schuster L."/>
            <person name="Cowan T.M."/>
            <person name="Smanski M.J."/>
            <person name="Chevrette M.G."/>
            <person name="De Carvalho L.P.S."/>
            <person name="Shen B."/>
        </authorList>
    </citation>
    <scope>NUCLEOTIDE SEQUENCE [LARGE SCALE GENOMIC DNA]</scope>
    <source>
        <strain evidence="1 2">NPDC001166</strain>
    </source>
</reference>
<comment type="caution">
    <text evidence="1">The sequence shown here is derived from an EMBL/GenBank/DDBJ whole genome shotgun (WGS) entry which is preliminary data.</text>
</comment>
<dbReference type="Proteomes" id="UP001470023">
    <property type="component" value="Unassembled WGS sequence"/>
</dbReference>
<dbReference type="EMBL" id="JBEPAZ010000119">
    <property type="protein sequence ID" value="MER6434480.1"/>
    <property type="molecule type" value="Genomic_DNA"/>
</dbReference>
<sequence>MPEWFRSRYLHAAHRLGLSDGPAEADEQWTAYLSGGYGVCLRQATPEAIAEKTLYITTIDRLLVSPQPDDASWAEQLRAAVDSLAAIERPG</sequence>
<name>A0ABV1ULB4_9ACTN</name>
<dbReference type="InterPro" id="IPR045694">
    <property type="entry name" value="DUF6058"/>
</dbReference>
<evidence type="ECO:0000313" key="1">
    <source>
        <dbReference type="EMBL" id="MER6434480.1"/>
    </source>
</evidence>